<dbReference type="EMBL" id="CAXKWB010006353">
    <property type="protein sequence ID" value="CAL4082439.1"/>
    <property type="molecule type" value="Genomic_DNA"/>
</dbReference>
<evidence type="ECO:0000313" key="2">
    <source>
        <dbReference type="Proteomes" id="UP001497623"/>
    </source>
</evidence>
<gene>
    <name evidence="1" type="ORF">MNOR_LOCUS11899</name>
</gene>
<feature type="non-terminal residue" evidence="1">
    <location>
        <position position="1"/>
    </location>
</feature>
<proteinExistence type="predicted"/>
<evidence type="ECO:0000313" key="1">
    <source>
        <dbReference type="EMBL" id="CAL4082439.1"/>
    </source>
</evidence>
<accession>A0AAV2QIY9</accession>
<reference evidence="1 2" key="1">
    <citation type="submission" date="2024-05" db="EMBL/GenBank/DDBJ databases">
        <authorList>
            <person name="Wallberg A."/>
        </authorList>
    </citation>
    <scope>NUCLEOTIDE SEQUENCE [LARGE SCALE GENOMIC DNA]</scope>
</reference>
<protein>
    <submittedName>
        <fullName evidence="1">Uncharacterized protein</fullName>
    </submittedName>
</protein>
<dbReference type="Proteomes" id="UP001497623">
    <property type="component" value="Unassembled WGS sequence"/>
</dbReference>
<dbReference type="AlphaFoldDB" id="A0AAV2QIY9"/>
<name>A0AAV2QIY9_MEGNR</name>
<sequence>GKACALCSILAPLALLSSVIPLFGFGAITVMTGMTGGRKKRDTHEQALLDASISEVSALEEYVHTDSIKHQLQVKDDIVAKYLSCSGMITPNNQCLEQLACQASDDSHHFTRPENAAIHIVLKSILNNELIDVDIKHRLETAGKLGRTKPGSCYRYKCSIADLNSP</sequence>
<keyword evidence="2" id="KW-1185">Reference proteome</keyword>
<organism evidence="1 2">
    <name type="scientific">Meganyctiphanes norvegica</name>
    <name type="common">Northern krill</name>
    <name type="synonym">Thysanopoda norvegica</name>
    <dbReference type="NCBI Taxonomy" id="48144"/>
    <lineage>
        <taxon>Eukaryota</taxon>
        <taxon>Metazoa</taxon>
        <taxon>Ecdysozoa</taxon>
        <taxon>Arthropoda</taxon>
        <taxon>Crustacea</taxon>
        <taxon>Multicrustacea</taxon>
        <taxon>Malacostraca</taxon>
        <taxon>Eumalacostraca</taxon>
        <taxon>Eucarida</taxon>
        <taxon>Euphausiacea</taxon>
        <taxon>Euphausiidae</taxon>
        <taxon>Meganyctiphanes</taxon>
    </lineage>
</organism>
<comment type="caution">
    <text evidence="1">The sequence shown here is derived from an EMBL/GenBank/DDBJ whole genome shotgun (WGS) entry which is preliminary data.</text>
</comment>